<keyword evidence="10" id="KW-0472">Membrane</keyword>
<dbReference type="GO" id="GO:0005886">
    <property type="term" value="C:plasma membrane"/>
    <property type="evidence" value="ECO:0007669"/>
    <property type="project" value="TreeGrafter"/>
</dbReference>
<keyword evidence="6 10" id="KW-0812">Transmembrane</keyword>
<comment type="catalytic activity">
    <reaction evidence="1">
        <text>ATP + protein L-histidine = ADP + protein N-phospho-L-histidine.</text>
        <dbReference type="EC" id="2.7.13.3"/>
    </reaction>
</comment>
<evidence type="ECO:0000259" key="11">
    <source>
        <dbReference type="PROSITE" id="PS50109"/>
    </source>
</evidence>
<feature type="domain" description="HAMP" evidence="12">
    <location>
        <begin position="191"/>
        <end position="242"/>
    </location>
</feature>
<dbReference type="InterPro" id="IPR003594">
    <property type="entry name" value="HATPase_dom"/>
</dbReference>
<feature type="domain" description="Histidine kinase" evidence="11">
    <location>
        <begin position="250"/>
        <end position="450"/>
    </location>
</feature>
<dbReference type="InterPro" id="IPR036890">
    <property type="entry name" value="HATPase_C_sf"/>
</dbReference>
<dbReference type="EC" id="2.7.13.3" evidence="3"/>
<comment type="caution">
    <text evidence="13">The sequence shown here is derived from an EMBL/GenBank/DDBJ whole genome shotgun (WGS) entry which is preliminary data.</text>
</comment>
<dbReference type="SMART" id="SM00387">
    <property type="entry name" value="HATPase_c"/>
    <property type="match status" value="1"/>
</dbReference>
<comment type="subcellular location">
    <subcellularLocation>
        <location evidence="2">Membrane</location>
    </subcellularLocation>
</comment>
<sequence>MTRPRGTFSLTRRVALLAALWVAAGLVLTGWFVAGLAGRSIVAAADARLSATLDAVIAAVAIGPAGVPRLDRSPPDSEFERPLSGRYWQVTGPGGVARSRSLWDAALPAPPLKAEEAGRPVARDAAGPRGEGLRLLERRIVLPDTPQPLLVQVAASRAETERELAWLRHGLVLAFGLLGTGLVAGVAAQVVWAMQPLREARAALAAVRAGERERLNLAAPAEIAPLVEEVDALIAQNRATVERARAHIGNLAHALKTPAAVLTNALDQVSGPGAEVARVQAGEIERILRHHLARARASALAGAATGNVDARAVVEEVAAALRRLQGEGGATIAVQGLSGLRLRADRQDLVEMLGNLIENACKWAAYRIEIRLGAEGRMAVLEVEDDGPGLPAGQEPATGRGVRLDESVPGTGLGLAIVDDLARLHGGRLVLAPGTRLGGLRARLELPAAG</sequence>
<evidence type="ECO:0000256" key="6">
    <source>
        <dbReference type="ARBA" id="ARBA00022692"/>
    </source>
</evidence>
<evidence type="ECO:0000256" key="10">
    <source>
        <dbReference type="SAM" id="Phobius"/>
    </source>
</evidence>
<dbReference type="InterPro" id="IPR005467">
    <property type="entry name" value="His_kinase_dom"/>
</dbReference>
<proteinExistence type="predicted"/>
<evidence type="ECO:0000256" key="5">
    <source>
        <dbReference type="ARBA" id="ARBA00022679"/>
    </source>
</evidence>
<dbReference type="PROSITE" id="PS50109">
    <property type="entry name" value="HIS_KIN"/>
    <property type="match status" value="1"/>
</dbReference>
<dbReference type="PANTHER" id="PTHR45436">
    <property type="entry name" value="SENSOR HISTIDINE KINASE YKOH"/>
    <property type="match status" value="1"/>
</dbReference>
<evidence type="ECO:0000256" key="4">
    <source>
        <dbReference type="ARBA" id="ARBA00022553"/>
    </source>
</evidence>
<keyword evidence="8 10" id="KW-1133">Transmembrane helix</keyword>
<dbReference type="SUPFAM" id="SSF55874">
    <property type="entry name" value="ATPase domain of HSP90 chaperone/DNA topoisomerase II/histidine kinase"/>
    <property type="match status" value="1"/>
</dbReference>
<dbReference type="GO" id="GO:0004673">
    <property type="term" value="F:protein histidine kinase activity"/>
    <property type="evidence" value="ECO:0007669"/>
    <property type="project" value="UniProtKB-EC"/>
</dbReference>
<dbReference type="InterPro" id="IPR050428">
    <property type="entry name" value="TCS_sensor_his_kinase"/>
</dbReference>
<keyword evidence="14" id="KW-1185">Reference proteome</keyword>
<keyword evidence="5" id="KW-0808">Transferase</keyword>
<protein>
    <recommendedName>
        <fullName evidence="3">histidine kinase</fullName>
        <ecNumber evidence="3">2.7.13.3</ecNumber>
    </recommendedName>
</protein>
<evidence type="ECO:0000313" key="14">
    <source>
        <dbReference type="Proteomes" id="UP000600101"/>
    </source>
</evidence>
<evidence type="ECO:0000259" key="12">
    <source>
        <dbReference type="PROSITE" id="PS50885"/>
    </source>
</evidence>
<feature type="transmembrane region" description="Helical" evidence="10">
    <location>
        <begin position="166"/>
        <end position="192"/>
    </location>
</feature>
<dbReference type="RefSeq" id="WP_186772562.1">
    <property type="nucleotide sequence ID" value="NZ_JACOMF010000035.1"/>
</dbReference>
<dbReference type="PROSITE" id="PS50885">
    <property type="entry name" value="HAMP"/>
    <property type="match status" value="1"/>
</dbReference>
<dbReference type="GO" id="GO:0000160">
    <property type="term" value="P:phosphorelay signal transduction system"/>
    <property type="evidence" value="ECO:0007669"/>
    <property type="project" value="UniProtKB-KW"/>
</dbReference>
<keyword evidence="4" id="KW-0597">Phosphoprotein</keyword>
<dbReference type="EMBL" id="JACOMF010000035">
    <property type="protein sequence ID" value="MBC4017804.1"/>
    <property type="molecule type" value="Genomic_DNA"/>
</dbReference>
<evidence type="ECO:0000256" key="9">
    <source>
        <dbReference type="ARBA" id="ARBA00023012"/>
    </source>
</evidence>
<accession>A0A9X0R194</accession>
<evidence type="ECO:0000313" key="13">
    <source>
        <dbReference type="EMBL" id="MBC4017804.1"/>
    </source>
</evidence>
<evidence type="ECO:0000256" key="7">
    <source>
        <dbReference type="ARBA" id="ARBA00022777"/>
    </source>
</evidence>
<evidence type="ECO:0000256" key="2">
    <source>
        <dbReference type="ARBA" id="ARBA00004370"/>
    </source>
</evidence>
<gene>
    <name evidence="13" type="ORF">H7965_21100</name>
</gene>
<dbReference type="PROSITE" id="PS51318">
    <property type="entry name" value="TAT"/>
    <property type="match status" value="1"/>
</dbReference>
<dbReference type="Gene3D" id="3.30.565.10">
    <property type="entry name" value="Histidine kinase-like ATPase, C-terminal domain"/>
    <property type="match status" value="1"/>
</dbReference>
<keyword evidence="9" id="KW-0902">Two-component regulatory system</keyword>
<reference evidence="13" key="1">
    <citation type="submission" date="2020-08" db="EMBL/GenBank/DDBJ databases">
        <authorList>
            <person name="Hu Y."/>
            <person name="Nguyen S.V."/>
            <person name="Li F."/>
            <person name="Fanning S."/>
        </authorList>
    </citation>
    <scope>NUCLEOTIDE SEQUENCE</scope>
    <source>
        <strain evidence="13">SYSU D8009</strain>
    </source>
</reference>
<evidence type="ECO:0000256" key="8">
    <source>
        <dbReference type="ARBA" id="ARBA00022989"/>
    </source>
</evidence>
<evidence type="ECO:0000256" key="3">
    <source>
        <dbReference type="ARBA" id="ARBA00012438"/>
    </source>
</evidence>
<organism evidence="13 14">
    <name type="scientific">Siccirubricoccus deserti</name>
    <dbReference type="NCBI Taxonomy" id="2013562"/>
    <lineage>
        <taxon>Bacteria</taxon>
        <taxon>Pseudomonadati</taxon>
        <taxon>Pseudomonadota</taxon>
        <taxon>Alphaproteobacteria</taxon>
        <taxon>Acetobacterales</taxon>
        <taxon>Roseomonadaceae</taxon>
        <taxon>Siccirubricoccus</taxon>
    </lineage>
</organism>
<dbReference type="InterPro" id="IPR006311">
    <property type="entry name" value="TAT_signal"/>
</dbReference>
<dbReference type="PANTHER" id="PTHR45436:SF5">
    <property type="entry name" value="SENSOR HISTIDINE KINASE TRCS"/>
    <property type="match status" value="1"/>
</dbReference>
<dbReference type="AlphaFoldDB" id="A0A9X0R194"/>
<keyword evidence="7 13" id="KW-0418">Kinase</keyword>
<evidence type="ECO:0000256" key="1">
    <source>
        <dbReference type="ARBA" id="ARBA00000085"/>
    </source>
</evidence>
<dbReference type="Pfam" id="PF02518">
    <property type="entry name" value="HATPase_c"/>
    <property type="match status" value="1"/>
</dbReference>
<dbReference type="InterPro" id="IPR003660">
    <property type="entry name" value="HAMP_dom"/>
</dbReference>
<dbReference type="Proteomes" id="UP000600101">
    <property type="component" value="Unassembled WGS sequence"/>
</dbReference>
<name>A0A9X0R194_9PROT</name>